<dbReference type="EMBL" id="LQYT01000140">
    <property type="protein sequence ID" value="KYD08293.1"/>
    <property type="molecule type" value="Genomic_DNA"/>
</dbReference>
<dbReference type="Proteomes" id="UP000075683">
    <property type="component" value="Unassembled WGS sequence"/>
</dbReference>
<sequence>MNDVAFISVMHDPKGSLANSLKEALPVLKRHYSNGYIALSENTDRELKRLLEGAGFVVFFIEKRGAAAARRSILRLVQHTGHAHFHYCDLDRMVTWCLSYPEVLEKVKERIRTFDYLIIGRTEAAFRSHPAAWRETEKITNKIFTLEFGSRDEIDVTAGSCGLNKAGLLKIAGQSKAAVTDAEWPMIIKRMEKGKVGFMKVNGLMYREDINHSEQNKTEAERWLSRLRLSYLISETAVHTK</sequence>
<dbReference type="STRING" id="301148.B4135_4004"/>
<gene>
    <name evidence="1" type="ORF">B4135_4004</name>
</gene>
<evidence type="ECO:0000313" key="2">
    <source>
        <dbReference type="Proteomes" id="UP000075683"/>
    </source>
</evidence>
<evidence type="ECO:0000313" key="1">
    <source>
        <dbReference type="EMBL" id="KYD08293.1"/>
    </source>
</evidence>
<dbReference type="AlphaFoldDB" id="A0A150L7J9"/>
<comment type="caution">
    <text evidence="1">The sequence shown here is derived from an EMBL/GenBank/DDBJ whole genome shotgun (WGS) entry which is preliminary data.</text>
</comment>
<accession>A0A150L7J9</accession>
<organism evidence="1 2">
    <name type="scientific">Caldibacillus debilis</name>
    <dbReference type="NCBI Taxonomy" id="301148"/>
    <lineage>
        <taxon>Bacteria</taxon>
        <taxon>Bacillati</taxon>
        <taxon>Bacillota</taxon>
        <taxon>Bacilli</taxon>
        <taxon>Bacillales</taxon>
        <taxon>Bacillaceae</taxon>
        <taxon>Caldibacillus</taxon>
    </lineage>
</organism>
<reference evidence="1 2" key="1">
    <citation type="submission" date="2016-01" db="EMBL/GenBank/DDBJ databases">
        <title>Draft Genome Sequences of Seven Thermophilic Sporeformers Isolated from Foods.</title>
        <authorList>
            <person name="Berendsen E.M."/>
            <person name="Wells-Bennik M.H."/>
            <person name="Krawcyk A.O."/>
            <person name="De Jong A."/>
            <person name="Holsappel S."/>
            <person name="Eijlander R.T."/>
            <person name="Kuipers O.P."/>
        </authorList>
    </citation>
    <scope>NUCLEOTIDE SEQUENCE [LARGE SCALE GENOMIC DNA]</scope>
    <source>
        <strain evidence="1 2">B4135</strain>
    </source>
</reference>
<name>A0A150L7J9_9BACI</name>
<dbReference type="RefSeq" id="WP_153017718.1">
    <property type="nucleotide sequence ID" value="NZ_LQYT01000140.1"/>
</dbReference>
<proteinExistence type="predicted"/>
<evidence type="ECO:0008006" key="3">
    <source>
        <dbReference type="Google" id="ProtNLM"/>
    </source>
</evidence>
<protein>
    <recommendedName>
        <fullName evidence="3">Glycosyltransferase</fullName>
    </recommendedName>
</protein>
<dbReference type="OrthoDB" id="1902160at2"/>